<dbReference type="OrthoDB" id="3488610at2759"/>
<sequence length="439" mass="48074">MPHTQKQLQTLALSKRTQQLVELEHKYTAGGFRPMPAFFVEGKGAKLWDVDGKEYIDFIAMFSAVNTGHCNPKILAAVAEQMNKITLVNLATHNAGWGPLAERLCKRFGYDKVISATSGSEATDTAVKIARKWGIVKKGIPANEMLIFGVGDSFHGLTSGVWSLQNSTKKRAKYGLDSKLQTNVNPSTGKIMGYGDIQAMKECLAEHHERVAAVIMECLHGAVETSAEIKYSRAVYDLCKKYKILFMADEVRQGAGKTGKFFCYENLGADVKPDLIAMGKSMAGGFYPCSYIVGTEEVMSLVGTGEMASTFGNTPLGCAATNATLDLIDEPGYMDRGPFLGAWFQKEADKWQTQFPFILEAVSCGTDMCLYIDESNPAVTGRKIAALCNLKGLLVTSFGNRVRMSPPLVLTDEEMERGIQILREALEEVTEYDDVPGMV</sequence>
<dbReference type="InterPro" id="IPR050103">
    <property type="entry name" value="Class-III_PLP-dep_AT"/>
</dbReference>
<comment type="catalytic activity">
    <reaction evidence="5">
        <text>a 2-oxocarboxylate + L-ornithine = L-glutamate 5-semialdehyde + an L-alpha-amino acid</text>
        <dbReference type="Rhea" id="RHEA:13877"/>
        <dbReference type="ChEBI" id="CHEBI:35179"/>
        <dbReference type="ChEBI" id="CHEBI:46911"/>
        <dbReference type="ChEBI" id="CHEBI:58066"/>
        <dbReference type="ChEBI" id="CHEBI:59869"/>
        <dbReference type="EC" id="2.6.1.13"/>
    </reaction>
</comment>
<dbReference type="InterPro" id="IPR005814">
    <property type="entry name" value="Aminotrans_3"/>
</dbReference>
<dbReference type="GO" id="GO:0019544">
    <property type="term" value="P:L-arginine catabolic process to L-glutamate"/>
    <property type="evidence" value="ECO:0007669"/>
    <property type="project" value="TreeGrafter"/>
</dbReference>
<keyword evidence="7" id="KW-1185">Reference proteome</keyword>
<accession>A0A2J6T9Y7</accession>
<reference evidence="6 7" key="1">
    <citation type="submission" date="2016-04" db="EMBL/GenBank/DDBJ databases">
        <title>A degradative enzymes factory behind the ericoid mycorrhizal symbiosis.</title>
        <authorList>
            <consortium name="DOE Joint Genome Institute"/>
            <person name="Martino E."/>
            <person name="Morin E."/>
            <person name="Grelet G."/>
            <person name="Kuo A."/>
            <person name="Kohler A."/>
            <person name="Daghino S."/>
            <person name="Barry K."/>
            <person name="Choi C."/>
            <person name="Cichocki N."/>
            <person name="Clum A."/>
            <person name="Copeland A."/>
            <person name="Hainaut M."/>
            <person name="Haridas S."/>
            <person name="Labutti K."/>
            <person name="Lindquist E."/>
            <person name="Lipzen A."/>
            <person name="Khouja H.-R."/>
            <person name="Murat C."/>
            <person name="Ohm R."/>
            <person name="Olson A."/>
            <person name="Spatafora J."/>
            <person name="Veneault-Fourrey C."/>
            <person name="Henrissat B."/>
            <person name="Grigoriev I."/>
            <person name="Martin F."/>
            <person name="Perotto S."/>
        </authorList>
    </citation>
    <scope>NUCLEOTIDE SEQUENCE [LARGE SCALE GENOMIC DNA]</scope>
    <source>
        <strain evidence="6 7">E</strain>
    </source>
</reference>
<gene>
    <name evidence="6" type="ORF">K444DRAFT_612896</name>
</gene>
<dbReference type="InterPro" id="IPR015422">
    <property type="entry name" value="PyrdxlP-dep_Trfase_small"/>
</dbReference>
<comment type="pathway">
    <text evidence="5">Amino-acid biosynthesis; L-proline biosynthesis; L-glutamate 5-semialdehyde from L-ornithine: step 1/1.</text>
</comment>
<dbReference type="Gene3D" id="3.90.1150.10">
    <property type="entry name" value="Aspartate Aminotransferase, domain 1"/>
    <property type="match status" value="1"/>
</dbReference>
<dbReference type="SUPFAM" id="SSF53383">
    <property type="entry name" value="PLP-dependent transferases"/>
    <property type="match status" value="1"/>
</dbReference>
<name>A0A2J6T9Y7_9HELO</name>
<keyword evidence="5 6" id="KW-0808">Transferase</keyword>
<dbReference type="UniPathway" id="UPA00098">
    <property type="reaction ID" value="UER00358"/>
</dbReference>
<keyword evidence="3 4" id="KW-0663">Pyridoxal phosphate</keyword>
<dbReference type="GeneID" id="36588308"/>
<evidence type="ECO:0000313" key="7">
    <source>
        <dbReference type="Proteomes" id="UP000235371"/>
    </source>
</evidence>
<dbReference type="PANTHER" id="PTHR11986">
    <property type="entry name" value="AMINOTRANSFERASE CLASS III"/>
    <property type="match status" value="1"/>
</dbReference>
<dbReference type="AlphaFoldDB" id="A0A2J6T9Y7"/>
<evidence type="ECO:0000256" key="4">
    <source>
        <dbReference type="RuleBase" id="RU003560"/>
    </source>
</evidence>
<dbReference type="Proteomes" id="UP000235371">
    <property type="component" value="Unassembled WGS sequence"/>
</dbReference>
<evidence type="ECO:0000313" key="6">
    <source>
        <dbReference type="EMBL" id="PMD59825.1"/>
    </source>
</evidence>
<dbReference type="InParanoid" id="A0A2J6T9Y7"/>
<dbReference type="GO" id="GO:0055129">
    <property type="term" value="P:L-proline biosynthetic process"/>
    <property type="evidence" value="ECO:0007669"/>
    <property type="project" value="UniProtKB-UniPathway"/>
</dbReference>
<dbReference type="PANTHER" id="PTHR11986:SF18">
    <property type="entry name" value="ORNITHINE AMINOTRANSFERASE, MITOCHONDRIAL"/>
    <property type="match status" value="1"/>
</dbReference>
<dbReference type="Pfam" id="PF00202">
    <property type="entry name" value="Aminotran_3"/>
    <property type="match status" value="1"/>
</dbReference>
<dbReference type="GO" id="GO:0005737">
    <property type="term" value="C:cytoplasm"/>
    <property type="evidence" value="ECO:0007669"/>
    <property type="project" value="TreeGrafter"/>
</dbReference>
<evidence type="ECO:0000256" key="2">
    <source>
        <dbReference type="ARBA" id="ARBA00008954"/>
    </source>
</evidence>
<dbReference type="PIRSF" id="PIRSF000521">
    <property type="entry name" value="Transaminase_4ab_Lys_Orn"/>
    <property type="match status" value="1"/>
</dbReference>
<evidence type="ECO:0000256" key="3">
    <source>
        <dbReference type="ARBA" id="ARBA00022898"/>
    </source>
</evidence>
<dbReference type="GO" id="GO:0010121">
    <property type="term" value="P:L-arginine catabolic process to proline via ornithine"/>
    <property type="evidence" value="ECO:0007669"/>
    <property type="project" value="TreeGrafter"/>
</dbReference>
<evidence type="ECO:0000256" key="1">
    <source>
        <dbReference type="ARBA" id="ARBA00001933"/>
    </source>
</evidence>
<dbReference type="CDD" id="cd00610">
    <property type="entry name" value="OAT_like"/>
    <property type="match status" value="1"/>
</dbReference>
<evidence type="ECO:0000256" key="5">
    <source>
        <dbReference type="RuleBase" id="RU365036"/>
    </source>
</evidence>
<dbReference type="Gene3D" id="3.40.640.10">
    <property type="entry name" value="Type I PLP-dependent aspartate aminotransferase-like (Major domain)"/>
    <property type="match status" value="1"/>
</dbReference>
<dbReference type="InterPro" id="IPR015421">
    <property type="entry name" value="PyrdxlP-dep_Trfase_major"/>
</dbReference>
<comment type="similarity">
    <text evidence="2 4">Belongs to the class-III pyridoxal-phosphate-dependent aminotransferase family.</text>
</comment>
<comment type="cofactor">
    <cofactor evidence="1 5">
        <name>pyridoxal 5'-phosphate</name>
        <dbReference type="ChEBI" id="CHEBI:597326"/>
    </cofactor>
</comment>
<dbReference type="InterPro" id="IPR015424">
    <property type="entry name" value="PyrdxlP-dep_Trfase"/>
</dbReference>
<dbReference type="RefSeq" id="XP_024736729.1">
    <property type="nucleotide sequence ID" value="XM_024880231.1"/>
</dbReference>
<proteinExistence type="inferred from homology"/>
<dbReference type="STRING" id="1095630.A0A2J6T9Y7"/>
<dbReference type="EC" id="2.6.1.13" evidence="5"/>
<dbReference type="GO" id="GO:0042802">
    <property type="term" value="F:identical protein binding"/>
    <property type="evidence" value="ECO:0007669"/>
    <property type="project" value="TreeGrafter"/>
</dbReference>
<keyword evidence="5 6" id="KW-0032">Aminotransferase</keyword>
<protein>
    <recommendedName>
        <fullName evidence="5">Ornithine aminotransferase</fullName>
        <ecNumber evidence="5">2.6.1.13</ecNumber>
    </recommendedName>
</protein>
<organism evidence="6 7">
    <name type="scientific">Hyaloscypha bicolor E</name>
    <dbReference type="NCBI Taxonomy" id="1095630"/>
    <lineage>
        <taxon>Eukaryota</taxon>
        <taxon>Fungi</taxon>
        <taxon>Dikarya</taxon>
        <taxon>Ascomycota</taxon>
        <taxon>Pezizomycotina</taxon>
        <taxon>Leotiomycetes</taxon>
        <taxon>Helotiales</taxon>
        <taxon>Hyaloscyphaceae</taxon>
        <taxon>Hyaloscypha</taxon>
        <taxon>Hyaloscypha bicolor</taxon>
    </lineage>
</organism>
<dbReference type="GO" id="GO:0004587">
    <property type="term" value="F:ornithine aminotransferase activity"/>
    <property type="evidence" value="ECO:0007669"/>
    <property type="project" value="UniProtKB-EC"/>
</dbReference>
<dbReference type="GO" id="GO:0030170">
    <property type="term" value="F:pyridoxal phosphate binding"/>
    <property type="evidence" value="ECO:0007669"/>
    <property type="project" value="InterPro"/>
</dbReference>
<dbReference type="EMBL" id="KZ613803">
    <property type="protein sequence ID" value="PMD59825.1"/>
    <property type="molecule type" value="Genomic_DNA"/>
</dbReference>